<protein>
    <submittedName>
        <fullName evidence="2">Capsid protein</fullName>
    </submittedName>
</protein>
<proteinExistence type="predicted"/>
<sequence length="307" mass="34639">MAYSRYRRKTRRTYRKSGPKRRSAPRYRSTGRTRRYTRKRPMSKRAILNTSSTKKRNGMLTWTNTTSTGAQQSPALGVAYVAGNSTGRFLWQATAMDLNDAAGNPNLKINQAQRTASTCYMKGLSEHVRIQTSSGVPWFHRRICFTYRGLNPFRASLTPESSLVYLETSSGWQRLFNNIGVDSAPNTLAAREAVIFRGQIQRDWNDPIVAPTDPTRIDVKFDKTWTLKSGNASGTVYERKLYHPMNKNLVYDDDEDGGVESTSTYSVLSKEGMGDFYVYDILSPGLGATASDLAAIYSNSTLYWHEK</sequence>
<evidence type="ECO:0000313" key="2">
    <source>
        <dbReference type="EMBL" id="QVW56525.1"/>
    </source>
</evidence>
<accession>A0A8E7G1T7</accession>
<organism evidence="2">
    <name type="scientific">Syrmaticus reevesii Genomoviridae sp</name>
    <dbReference type="NCBI Taxonomy" id="2814996"/>
    <lineage>
        <taxon>Viruses</taxon>
        <taxon>Monodnaviria</taxon>
        <taxon>Shotokuvirae</taxon>
        <taxon>Cressdnaviricota</taxon>
        <taxon>Repensiviricetes</taxon>
        <taxon>Geplafuvirales</taxon>
        <taxon>Genomoviridae</taxon>
    </lineage>
</organism>
<evidence type="ECO:0000256" key="1">
    <source>
        <dbReference type="SAM" id="MobiDB-lite"/>
    </source>
</evidence>
<name>A0A8E7G1T7_9VIRU</name>
<dbReference type="EMBL" id="MW182982">
    <property type="protein sequence ID" value="QVW56525.1"/>
    <property type="molecule type" value="Genomic_DNA"/>
</dbReference>
<feature type="region of interest" description="Disordered" evidence="1">
    <location>
        <begin position="1"/>
        <end position="41"/>
    </location>
</feature>
<reference evidence="2" key="1">
    <citation type="submission" date="2020-10" db="EMBL/GenBank/DDBJ databases">
        <title>CRESS DNA virus dark matter in the feces of wild birds.</title>
        <authorList>
            <person name="Yang S."/>
            <person name="Zhang W."/>
        </authorList>
    </citation>
    <scope>NUCLEOTIDE SEQUENCE</scope>
    <source>
        <strain evidence="2">Phe68gen1</strain>
    </source>
</reference>